<dbReference type="PANTHER" id="PTHR43356:SF3">
    <property type="entry name" value="PHOSPHATE ACETYLTRANSFERASE"/>
    <property type="match status" value="1"/>
</dbReference>
<dbReference type="InterPro" id="IPR042112">
    <property type="entry name" value="P_AcTrfase_dom2"/>
</dbReference>
<feature type="domain" description="Phosphate acetyl/butaryl transferase" evidence="9">
    <location>
        <begin position="6"/>
        <end position="325"/>
    </location>
</feature>
<dbReference type="EC" id="2.3.1.8" evidence="4"/>
<dbReference type="InterPro" id="IPR002505">
    <property type="entry name" value="PTA_PTB"/>
</dbReference>
<dbReference type="EMBL" id="CP003984">
    <property type="protein sequence ID" value="AII85730.1"/>
    <property type="molecule type" value="Genomic_DNA"/>
</dbReference>
<dbReference type="InterPro" id="IPR042113">
    <property type="entry name" value="P_AcTrfase_dom1"/>
</dbReference>
<keyword evidence="11" id="KW-1185">Reference proteome</keyword>
<protein>
    <recommendedName>
        <fullName evidence="5">Phosphate acetyltransferase</fullName>
        <ecNumber evidence="4">2.3.1.8</ecNumber>
    </recommendedName>
    <alternativeName>
        <fullName evidence="8">Phosphotransacetylase</fullName>
    </alternativeName>
</protein>
<gene>
    <name evidence="10" type="primary">pta</name>
    <name evidence="10" type="ORF">RCA23_c01630</name>
</gene>
<dbReference type="InterPro" id="IPR004614">
    <property type="entry name" value="P_AcTrfase"/>
</dbReference>
<evidence type="ECO:0000313" key="11">
    <source>
        <dbReference type="Proteomes" id="UP000028680"/>
    </source>
</evidence>
<dbReference type="RefSeq" id="WP_052376958.1">
    <property type="nucleotide sequence ID" value="NZ_CP003984.1"/>
</dbReference>
<dbReference type="SUPFAM" id="SSF53659">
    <property type="entry name" value="Isocitrate/Isopropylmalate dehydrogenase-like"/>
    <property type="match status" value="1"/>
</dbReference>
<dbReference type="AlphaFoldDB" id="A0AAN0RGI7"/>
<dbReference type="Pfam" id="PF01515">
    <property type="entry name" value="PTA_PTB"/>
    <property type="match status" value="1"/>
</dbReference>
<dbReference type="NCBIfam" id="NF007233">
    <property type="entry name" value="PRK09653.1"/>
    <property type="match status" value="1"/>
</dbReference>
<reference evidence="10 11" key="1">
    <citation type="journal article" date="2014" name="ISME J.">
        <title>Adaptation of an abundant Roseobacter RCA organism to pelagic systems revealed by genomic and transcriptomic analyses.</title>
        <authorList>
            <person name="Voget S."/>
            <person name="Wemheuer B."/>
            <person name="Brinkhoff T."/>
            <person name="Vollmers J."/>
            <person name="Dietrich S."/>
            <person name="Giebel H.A."/>
            <person name="Beardsley C."/>
            <person name="Sardemann C."/>
            <person name="Bakenhus I."/>
            <person name="Billerbeck S."/>
            <person name="Daniel R."/>
            <person name="Simon M."/>
        </authorList>
    </citation>
    <scope>NUCLEOTIDE SEQUENCE [LARGE SCALE GENOMIC DNA]</scope>
    <source>
        <strain evidence="10 11">RCA23</strain>
    </source>
</reference>
<evidence type="ECO:0000256" key="8">
    <source>
        <dbReference type="ARBA" id="ARBA00031108"/>
    </source>
</evidence>
<evidence type="ECO:0000256" key="4">
    <source>
        <dbReference type="ARBA" id="ARBA00012707"/>
    </source>
</evidence>
<dbReference type="PANTHER" id="PTHR43356">
    <property type="entry name" value="PHOSPHATE ACETYLTRANSFERASE"/>
    <property type="match status" value="1"/>
</dbReference>
<comment type="pathway">
    <text evidence="2">Metabolic intermediate biosynthesis; acetyl-CoA biosynthesis; acetyl-CoA from acetate: step 2/2.</text>
</comment>
<dbReference type="Gene3D" id="3.40.50.10950">
    <property type="match status" value="1"/>
</dbReference>
<dbReference type="InterPro" id="IPR012147">
    <property type="entry name" value="P_Ac_Bu_trans"/>
</dbReference>
<organism evidence="10 11">
    <name type="scientific">Planktomarina temperata RCA23</name>
    <dbReference type="NCBI Taxonomy" id="666509"/>
    <lineage>
        <taxon>Bacteria</taxon>
        <taxon>Pseudomonadati</taxon>
        <taxon>Pseudomonadota</taxon>
        <taxon>Alphaproteobacteria</taxon>
        <taxon>Rhodobacterales</taxon>
        <taxon>Paracoccaceae</taxon>
        <taxon>Planktomarina</taxon>
    </lineage>
</organism>
<comment type="similarity">
    <text evidence="3">Belongs to the phosphate acetyltransferase and butyryltransferase family.</text>
</comment>
<comment type="catalytic activity">
    <reaction evidence="1">
        <text>acetyl-CoA + phosphate = acetyl phosphate + CoA</text>
        <dbReference type="Rhea" id="RHEA:19521"/>
        <dbReference type="ChEBI" id="CHEBI:22191"/>
        <dbReference type="ChEBI" id="CHEBI:43474"/>
        <dbReference type="ChEBI" id="CHEBI:57287"/>
        <dbReference type="ChEBI" id="CHEBI:57288"/>
        <dbReference type="EC" id="2.3.1.8"/>
    </reaction>
</comment>
<proteinExistence type="inferred from homology"/>
<sequence>MAAFRDILAATSGATPTIVLSEGADPRVAEAAVAASVANLAKIICIGDPALVQPALAAAGSVGDIAIEGPATSPRLPGYIADYVRKRAAKGMTPEKAQLELSQANFFAAAMVAAGDADGTIGGAVYSTPDIIRAALKVIGTAEGTKLLSSFFFMLFEDRPDLPSPVNVFTDCGLVIDPSAEELADIAISSAESMRCLTGLEPKIAMLSFSTRGSAKHANVTKVSQATAMVQAARPDLVVDGELQFDAAMVPSVGAAKAPGSPVAGQANIFVFPNLDAGNIGYKIAQRFGGAKAIGPILQGLARPANDLSRGCTADDIIDMICVTAAQAAVQKNT</sequence>
<accession>A0AAN0RGI7</accession>
<dbReference type="KEGG" id="ptp:RCA23_c01630"/>
<keyword evidence="7 10" id="KW-0012">Acyltransferase</keyword>
<evidence type="ECO:0000256" key="3">
    <source>
        <dbReference type="ARBA" id="ARBA00005656"/>
    </source>
</evidence>
<dbReference type="PIRSF" id="PIRSF000428">
    <property type="entry name" value="P_Ac_trans"/>
    <property type="match status" value="1"/>
</dbReference>
<evidence type="ECO:0000313" key="10">
    <source>
        <dbReference type="EMBL" id="AII85730.1"/>
    </source>
</evidence>
<dbReference type="GO" id="GO:0008959">
    <property type="term" value="F:phosphate acetyltransferase activity"/>
    <property type="evidence" value="ECO:0007669"/>
    <property type="project" value="UniProtKB-EC"/>
</dbReference>
<evidence type="ECO:0000256" key="2">
    <source>
        <dbReference type="ARBA" id="ARBA00004989"/>
    </source>
</evidence>
<keyword evidence="6 10" id="KW-0808">Transferase</keyword>
<evidence type="ECO:0000256" key="7">
    <source>
        <dbReference type="ARBA" id="ARBA00023315"/>
    </source>
</evidence>
<dbReference type="Proteomes" id="UP000028680">
    <property type="component" value="Chromosome"/>
</dbReference>
<evidence type="ECO:0000259" key="9">
    <source>
        <dbReference type="Pfam" id="PF01515"/>
    </source>
</evidence>
<dbReference type="NCBIfam" id="TIGR00651">
    <property type="entry name" value="pta"/>
    <property type="match status" value="1"/>
</dbReference>
<dbReference type="InterPro" id="IPR050500">
    <property type="entry name" value="Phos_Acetyltrans/Butyryltrans"/>
</dbReference>
<dbReference type="Gene3D" id="3.40.50.10750">
    <property type="entry name" value="Isocitrate/Isopropylmalate dehydrogenase-like"/>
    <property type="match status" value="1"/>
</dbReference>
<name>A0AAN0RGI7_9RHOB</name>
<evidence type="ECO:0000256" key="6">
    <source>
        <dbReference type="ARBA" id="ARBA00022679"/>
    </source>
</evidence>
<evidence type="ECO:0000256" key="5">
    <source>
        <dbReference type="ARBA" id="ARBA00021528"/>
    </source>
</evidence>
<evidence type="ECO:0000256" key="1">
    <source>
        <dbReference type="ARBA" id="ARBA00000705"/>
    </source>
</evidence>